<gene>
    <name evidence="2" type="ORF">Taro_055980</name>
</gene>
<organism evidence="2 3">
    <name type="scientific">Colocasia esculenta</name>
    <name type="common">Wild taro</name>
    <name type="synonym">Arum esculentum</name>
    <dbReference type="NCBI Taxonomy" id="4460"/>
    <lineage>
        <taxon>Eukaryota</taxon>
        <taxon>Viridiplantae</taxon>
        <taxon>Streptophyta</taxon>
        <taxon>Embryophyta</taxon>
        <taxon>Tracheophyta</taxon>
        <taxon>Spermatophyta</taxon>
        <taxon>Magnoliopsida</taxon>
        <taxon>Liliopsida</taxon>
        <taxon>Araceae</taxon>
        <taxon>Aroideae</taxon>
        <taxon>Colocasieae</taxon>
        <taxon>Colocasia</taxon>
    </lineage>
</organism>
<feature type="transmembrane region" description="Helical" evidence="1">
    <location>
        <begin position="46"/>
        <end position="68"/>
    </location>
</feature>
<keyword evidence="3" id="KW-1185">Reference proteome</keyword>
<proteinExistence type="predicted"/>
<accession>A0A843XV54</accession>
<reference evidence="2" key="1">
    <citation type="submission" date="2017-07" db="EMBL/GenBank/DDBJ databases">
        <title>Taro Niue Genome Assembly and Annotation.</title>
        <authorList>
            <person name="Atibalentja N."/>
            <person name="Keating K."/>
            <person name="Fields C.J."/>
        </authorList>
    </citation>
    <scope>NUCLEOTIDE SEQUENCE</scope>
    <source>
        <strain evidence="2">Niue_2</strain>
        <tissue evidence="2">Leaf</tissue>
    </source>
</reference>
<protein>
    <submittedName>
        <fullName evidence="2">Uncharacterized protein</fullName>
    </submittedName>
</protein>
<name>A0A843XV54_COLES</name>
<evidence type="ECO:0000313" key="2">
    <source>
        <dbReference type="EMBL" id="MQM22921.1"/>
    </source>
</evidence>
<evidence type="ECO:0000256" key="1">
    <source>
        <dbReference type="SAM" id="Phobius"/>
    </source>
</evidence>
<dbReference type="EMBL" id="NMUH01014423">
    <property type="protein sequence ID" value="MQM22921.1"/>
    <property type="molecule type" value="Genomic_DNA"/>
</dbReference>
<sequence length="98" mass="10493">MASAFVTCGLALILISHMYFFCVMPIGSPAPDRAEGAFHRAEETEIYAFTIYLFFVVGLVLVLCVGLAPVDVVGRGRVDAREEVEGAIVDGQIPSNAT</sequence>
<keyword evidence="1" id="KW-0472">Membrane</keyword>
<dbReference type="Proteomes" id="UP000652761">
    <property type="component" value="Unassembled WGS sequence"/>
</dbReference>
<keyword evidence="1" id="KW-1133">Transmembrane helix</keyword>
<evidence type="ECO:0000313" key="3">
    <source>
        <dbReference type="Proteomes" id="UP000652761"/>
    </source>
</evidence>
<keyword evidence="1" id="KW-0812">Transmembrane</keyword>
<dbReference type="AlphaFoldDB" id="A0A843XV54"/>
<comment type="caution">
    <text evidence="2">The sequence shown here is derived from an EMBL/GenBank/DDBJ whole genome shotgun (WGS) entry which is preliminary data.</text>
</comment>